<feature type="non-terminal residue" evidence="1">
    <location>
        <position position="79"/>
    </location>
</feature>
<dbReference type="Gene3D" id="3.30.420.10">
    <property type="entry name" value="Ribonuclease H-like superfamily/Ribonuclease H"/>
    <property type="match status" value="1"/>
</dbReference>
<feature type="non-terminal residue" evidence="1">
    <location>
        <position position="1"/>
    </location>
</feature>
<protein>
    <submittedName>
        <fullName evidence="1">Sterile alpha motif domain containing 8</fullName>
    </submittedName>
</protein>
<dbReference type="GO" id="GO:0003676">
    <property type="term" value="F:nucleic acid binding"/>
    <property type="evidence" value="ECO:0007669"/>
    <property type="project" value="InterPro"/>
</dbReference>
<sequence length="79" mass="9036">GLRLISGFRLAQADHLEGGDRVMFWARIIQREPANPIRVPEGVKMTSERYVEFLTKPFLPTVQKLIILQNEFGMSCKCS</sequence>
<dbReference type="AlphaFoldDB" id="A0A1A8SM24"/>
<name>A0A1A8SM24_9TELE</name>
<reference evidence="1" key="1">
    <citation type="submission" date="2016-05" db="EMBL/GenBank/DDBJ databases">
        <authorList>
            <person name="Lavstsen T."/>
            <person name="Jespersen J.S."/>
        </authorList>
    </citation>
    <scope>NUCLEOTIDE SEQUENCE</scope>
    <source>
        <tissue evidence="1">Brain</tissue>
    </source>
</reference>
<accession>A0A1A8SM24</accession>
<organism evidence="1">
    <name type="scientific">Nothobranchius rachovii</name>
    <name type="common">bluefin notho</name>
    <dbReference type="NCBI Taxonomy" id="451742"/>
    <lineage>
        <taxon>Eukaryota</taxon>
        <taxon>Metazoa</taxon>
        <taxon>Chordata</taxon>
        <taxon>Craniata</taxon>
        <taxon>Vertebrata</taxon>
        <taxon>Euteleostomi</taxon>
        <taxon>Actinopterygii</taxon>
        <taxon>Neopterygii</taxon>
        <taxon>Teleostei</taxon>
        <taxon>Neoteleostei</taxon>
        <taxon>Acanthomorphata</taxon>
        <taxon>Ovalentaria</taxon>
        <taxon>Atherinomorphae</taxon>
        <taxon>Cyprinodontiformes</taxon>
        <taxon>Nothobranchiidae</taxon>
        <taxon>Nothobranchius</taxon>
    </lineage>
</organism>
<evidence type="ECO:0000313" key="1">
    <source>
        <dbReference type="EMBL" id="SBS19272.1"/>
    </source>
</evidence>
<dbReference type="InterPro" id="IPR036397">
    <property type="entry name" value="RNaseH_sf"/>
</dbReference>
<gene>
    <name evidence="1" type="primary">SAMD8</name>
</gene>
<proteinExistence type="predicted"/>
<reference evidence="1" key="2">
    <citation type="submission" date="2016-06" db="EMBL/GenBank/DDBJ databases">
        <title>The genome of a short-lived fish provides insights into sex chromosome evolution and the genetic control of aging.</title>
        <authorList>
            <person name="Reichwald K."/>
            <person name="Felder M."/>
            <person name="Petzold A."/>
            <person name="Koch P."/>
            <person name="Groth M."/>
            <person name="Platzer M."/>
        </authorList>
    </citation>
    <scope>NUCLEOTIDE SEQUENCE</scope>
    <source>
        <tissue evidence="1">Brain</tissue>
    </source>
</reference>
<dbReference type="EMBL" id="HAEI01016803">
    <property type="protein sequence ID" value="SBS19272.1"/>
    <property type="molecule type" value="Transcribed_RNA"/>
</dbReference>
<dbReference type="EMBL" id="HAEH01014005">
    <property type="protein sequence ID" value="SBR98879.1"/>
    <property type="molecule type" value="Transcribed_RNA"/>
</dbReference>